<evidence type="ECO:0000313" key="1">
    <source>
        <dbReference type="EMBL" id="MFG6416918.1"/>
    </source>
</evidence>
<evidence type="ECO:0000313" key="2">
    <source>
        <dbReference type="Proteomes" id="UP001606300"/>
    </source>
</evidence>
<dbReference type="RefSeq" id="WP_394472979.1">
    <property type="nucleotide sequence ID" value="NZ_JBIGHY010000013.1"/>
</dbReference>
<dbReference type="EMBL" id="JBIGHY010000013">
    <property type="protein sequence ID" value="MFG6416918.1"/>
    <property type="molecule type" value="Genomic_DNA"/>
</dbReference>
<dbReference type="Proteomes" id="UP001606300">
    <property type="component" value="Unassembled WGS sequence"/>
</dbReference>
<comment type="caution">
    <text evidence="1">The sequence shown here is derived from an EMBL/GenBank/DDBJ whole genome shotgun (WGS) entry which is preliminary data.</text>
</comment>
<gene>
    <name evidence="1" type="ORF">ACG02S_23750</name>
</gene>
<sequence>MPALLAVLWTGWLVQQRLTWLQDGLRLEGRVVELRRSSQPGATGTSRRSVRLSVVVEVADPRRDGQLTQEVFLAPLIYALIDEGDLLAVLHDPLTLPAHEAFVLAHPFQLWQAPALGLLLAAVGWALPHASLHRRYAEPAARRRAVRRRLAVLTLALLLPIAGGQARALRDRASHDADLALEARWPAWPALDAAVPRPWWWARLPWHGVDPVSAAASLGYVWRDPGAWWQRGGASERSFKLARARMLALRDQPSALAGLLSRGHDANFIPLYRFYLAHYLDARWNEPGCPRCNDASQVTEMAGDLMWMLVQQGRLDEPDAWVPAIVRDKLPGADARARLAFLTAYRGLLEARDGADAAREHLQPLVDDAVAAAHSQGDDWALPRWRDFWRGYVPRPPARPA</sequence>
<proteinExistence type="predicted"/>
<accession>A0ABW7EWD9</accession>
<name>A0ABW7EWD9_9BURK</name>
<keyword evidence="2" id="KW-1185">Reference proteome</keyword>
<protein>
    <recommendedName>
        <fullName evidence="3">DUF4129 domain-containing protein</fullName>
    </recommendedName>
</protein>
<reference evidence="1 2" key="1">
    <citation type="submission" date="2024-09" db="EMBL/GenBank/DDBJ databases">
        <title>Novel species of the genus Pelomonas and Roseateles isolated from streams.</title>
        <authorList>
            <person name="Lu H."/>
        </authorList>
    </citation>
    <scope>NUCLEOTIDE SEQUENCE [LARGE SCALE GENOMIC DNA]</scope>
    <source>
        <strain evidence="1 2">DC23W</strain>
    </source>
</reference>
<evidence type="ECO:0008006" key="3">
    <source>
        <dbReference type="Google" id="ProtNLM"/>
    </source>
</evidence>
<organism evidence="1 2">
    <name type="scientific">Pelomonas dachongensis</name>
    <dbReference type="NCBI Taxonomy" id="3299029"/>
    <lineage>
        <taxon>Bacteria</taxon>
        <taxon>Pseudomonadati</taxon>
        <taxon>Pseudomonadota</taxon>
        <taxon>Betaproteobacteria</taxon>
        <taxon>Burkholderiales</taxon>
        <taxon>Sphaerotilaceae</taxon>
        <taxon>Roseateles</taxon>
    </lineage>
</organism>